<gene>
    <name evidence="3" type="primary">RPA1B_9</name>
    <name evidence="3" type="ORF">A4A49_04533</name>
</gene>
<evidence type="ECO:0000256" key="1">
    <source>
        <dbReference type="SAM" id="MobiDB-lite"/>
    </source>
</evidence>
<evidence type="ECO:0000259" key="2">
    <source>
        <dbReference type="Pfam" id="PF08646"/>
    </source>
</evidence>
<name>A0A1J6HXM1_NICAT</name>
<accession>A0A1J6HXM1</accession>
<feature type="region of interest" description="Disordered" evidence="1">
    <location>
        <begin position="389"/>
        <end position="429"/>
    </location>
</feature>
<dbReference type="PANTHER" id="PTHR47910">
    <property type="entry name" value="RIBULOSE BISPHOSPHATE CARBOXYLASE LARGE CHAIN, CATALYTIC DOMAIN-CONTAINING PROTEIN"/>
    <property type="match status" value="1"/>
</dbReference>
<feature type="domain" description="Replication factor A C-terminal" evidence="2">
    <location>
        <begin position="250"/>
        <end position="364"/>
    </location>
</feature>
<dbReference type="InterPro" id="IPR013955">
    <property type="entry name" value="Rep_factor-A_C"/>
</dbReference>
<dbReference type="PANTHER" id="PTHR47910:SF2">
    <property type="entry name" value="RIBULOSE BISPHOSPHATE CARBOXYLASE LARGE CHAIN, CATALYTIC DOMAIN-CONTAINING PROTEIN"/>
    <property type="match status" value="1"/>
</dbReference>
<sequence length="444" mass="50405">MILQDEEENQVECIIFNAEITHFEDLFRPFHTNLVSVAQVKESNYMYGNPVNKFTWTIDRSTIVEPVETINPPEVPLPPPTRLTLTPFDNFEYQHVLAIVLNGSSSTYASNGKRIQDFIIMDDQKKPTKFTLWKDFIDHDGNKLFKQLKEYPVILARKIGRPKSPSGSGLTNRFSTTHTGLTSRFSTTIEINPPYPQANALRTWARENEQMLIAYTIESTSPTGSLLFVPFEEEIVPIADIQQQSPGQIFSIQAEVALQNEKQRFFILACSDCKQHFTRTVSRRTFYCTNCRRSTLLVPRCQFEVTVTDQSGSTTATISDEHAENILLLTSEELYNIYNVKKELPPIVNAQKQLTGKIFNLQMKKLFTKNHDAVPGKLVILSFIPKGNPASQTPSTIKDVAEGSKRKIEHVSTGEQEHPQTTNKGSTSYNKHKVEMKIPVSKRC</sequence>
<keyword evidence="3" id="KW-0238">DNA-binding</keyword>
<proteinExistence type="predicted"/>
<comment type="caution">
    <text evidence="3">The sequence shown here is derived from an EMBL/GenBank/DDBJ whole genome shotgun (WGS) entry which is preliminary data.</text>
</comment>
<dbReference type="Gene3D" id="2.40.50.140">
    <property type="entry name" value="Nucleic acid-binding proteins"/>
    <property type="match status" value="3"/>
</dbReference>
<dbReference type="OMA" id="IIMDDQK"/>
<reference evidence="3" key="1">
    <citation type="submission" date="2016-11" db="EMBL/GenBank/DDBJ databases">
        <title>The genome of Nicotiana attenuata.</title>
        <authorList>
            <person name="Xu S."/>
            <person name="Brockmoeller T."/>
            <person name="Gaquerel E."/>
            <person name="Navarro A."/>
            <person name="Kuhl H."/>
            <person name="Gase K."/>
            <person name="Ling Z."/>
            <person name="Zhou W."/>
            <person name="Kreitzer C."/>
            <person name="Stanke M."/>
            <person name="Tang H."/>
            <person name="Lyons E."/>
            <person name="Pandey P."/>
            <person name="Pandey S.P."/>
            <person name="Timmermann B."/>
            <person name="Baldwin I.T."/>
        </authorList>
    </citation>
    <scope>NUCLEOTIDE SEQUENCE [LARGE SCALE GENOMIC DNA]</scope>
    <source>
        <strain evidence="3">UT</strain>
    </source>
</reference>
<dbReference type="Proteomes" id="UP000187609">
    <property type="component" value="Unassembled WGS sequence"/>
</dbReference>
<dbReference type="EMBL" id="MJEQ01037192">
    <property type="protein sequence ID" value="OIS97581.1"/>
    <property type="molecule type" value="Genomic_DNA"/>
</dbReference>
<feature type="compositionally biased region" description="Basic and acidic residues" evidence="1">
    <location>
        <begin position="399"/>
        <end position="418"/>
    </location>
</feature>
<dbReference type="GO" id="GO:0003677">
    <property type="term" value="F:DNA binding"/>
    <property type="evidence" value="ECO:0007669"/>
    <property type="project" value="UniProtKB-KW"/>
</dbReference>
<evidence type="ECO:0000313" key="3">
    <source>
        <dbReference type="EMBL" id="OIS97581.1"/>
    </source>
</evidence>
<feature type="compositionally biased region" description="Polar residues" evidence="1">
    <location>
        <begin position="419"/>
        <end position="429"/>
    </location>
</feature>
<keyword evidence="4" id="KW-1185">Reference proteome</keyword>
<dbReference type="AlphaFoldDB" id="A0A1J6HXM1"/>
<protein>
    <submittedName>
        <fullName evidence="3">Replication protein a 70 kDa dna-binding subunit b</fullName>
    </submittedName>
</protein>
<dbReference type="SMR" id="A0A1J6HXM1"/>
<organism evidence="3 4">
    <name type="scientific">Nicotiana attenuata</name>
    <name type="common">Coyote tobacco</name>
    <dbReference type="NCBI Taxonomy" id="49451"/>
    <lineage>
        <taxon>Eukaryota</taxon>
        <taxon>Viridiplantae</taxon>
        <taxon>Streptophyta</taxon>
        <taxon>Embryophyta</taxon>
        <taxon>Tracheophyta</taxon>
        <taxon>Spermatophyta</taxon>
        <taxon>Magnoliopsida</taxon>
        <taxon>eudicotyledons</taxon>
        <taxon>Gunneridae</taxon>
        <taxon>Pentapetalae</taxon>
        <taxon>asterids</taxon>
        <taxon>lamiids</taxon>
        <taxon>Solanales</taxon>
        <taxon>Solanaceae</taxon>
        <taxon>Nicotianoideae</taxon>
        <taxon>Nicotianeae</taxon>
        <taxon>Nicotiana</taxon>
    </lineage>
</organism>
<dbReference type="SUPFAM" id="SSF50249">
    <property type="entry name" value="Nucleic acid-binding proteins"/>
    <property type="match status" value="2"/>
</dbReference>
<dbReference type="InterPro" id="IPR012340">
    <property type="entry name" value="NA-bd_OB-fold"/>
</dbReference>
<dbReference type="Pfam" id="PF08646">
    <property type="entry name" value="Rep_fac-A_C"/>
    <property type="match status" value="1"/>
</dbReference>
<evidence type="ECO:0000313" key="4">
    <source>
        <dbReference type="Proteomes" id="UP000187609"/>
    </source>
</evidence>
<dbReference type="STRING" id="49451.A0A1J6HXM1"/>
<dbReference type="Gramene" id="OIS97581">
    <property type="protein sequence ID" value="OIS97581"/>
    <property type="gene ID" value="A4A49_04533"/>
</dbReference>